<keyword evidence="2" id="KW-0964">Secreted</keyword>
<proteinExistence type="evidence at transcript level"/>
<feature type="domain" description="Single" evidence="4">
    <location>
        <begin position="38"/>
        <end position="101"/>
    </location>
</feature>
<protein>
    <recommendedName>
        <fullName evidence="4">Single domain-containing protein</fullName>
    </recommendedName>
</protein>
<dbReference type="Pfam" id="PF15430">
    <property type="entry name" value="SVWC"/>
    <property type="match status" value="1"/>
</dbReference>
<organism evidence="5">
    <name type="scientific">Hyalomma excavatum</name>
    <dbReference type="NCBI Taxonomy" id="257692"/>
    <lineage>
        <taxon>Eukaryota</taxon>
        <taxon>Metazoa</taxon>
        <taxon>Ecdysozoa</taxon>
        <taxon>Arthropoda</taxon>
        <taxon>Chelicerata</taxon>
        <taxon>Arachnida</taxon>
        <taxon>Acari</taxon>
        <taxon>Parasitiformes</taxon>
        <taxon>Ixodida</taxon>
        <taxon>Ixodoidea</taxon>
        <taxon>Ixodidae</taxon>
        <taxon>Hyalomminae</taxon>
        <taxon>Hyalomma</taxon>
    </lineage>
</organism>
<evidence type="ECO:0000313" key="5">
    <source>
        <dbReference type="EMBL" id="JAP63397.1"/>
    </source>
</evidence>
<reference evidence="5" key="1">
    <citation type="journal article" date="2017" name="Ticks Tick Borne Dis.">
        <title>An insight into the sialome of Hyalomma excavatum.</title>
        <authorList>
            <person name="Ribeiro J.M."/>
            <person name="Slovak M."/>
            <person name="Francischetti I.M."/>
        </authorList>
    </citation>
    <scope>NUCLEOTIDE SEQUENCE</scope>
    <source>
        <strain evidence="5">Samish</strain>
        <tissue evidence="5">Salivary glands</tissue>
    </source>
</reference>
<keyword evidence="3" id="KW-0732">Signal</keyword>
<feature type="signal peptide" evidence="3">
    <location>
        <begin position="1"/>
        <end position="24"/>
    </location>
</feature>
<evidence type="ECO:0000256" key="1">
    <source>
        <dbReference type="ARBA" id="ARBA00004613"/>
    </source>
</evidence>
<comment type="subcellular location">
    <subcellularLocation>
        <location evidence="1">Secreted</location>
    </subcellularLocation>
</comment>
<name>A0A131XA46_9ACAR</name>
<evidence type="ECO:0000256" key="2">
    <source>
        <dbReference type="ARBA" id="ARBA00022525"/>
    </source>
</evidence>
<dbReference type="EMBL" id="GEFH01005184">
    <property type="protein sequence ID" value="JAP63397.1"/>
    <property type="molecule type" value="mRNA"/>
</dbReference>
<dbReference type="AlphaFoldDB" id="A0A131XA46"/>
<dbReference type="SMART" id="SM01318">
    <property type="entry name" value="SVWC"/>
    <property type="match status" value="1"/>
</dbReference>
<evidence type="ECO:0000259" key="4">
    <source>
        <dbReference type="SMART" id="SM01318"/>
    </source>
</evidence>
<dbReference type="GO" id="GO:0005576">
    <property type="term" value="C:extracellular region"/>
    <property type="evidence" value="ECO:0007669"/>
    <property type="project" value="UniProtKB-SubCell"/>
</dbReference>
<dbReference type="InterPro" id="IPR029277">
    <property type="entry name" value="SVWC_dom"/>
</dbReference>
<sequence length="107" mass="12045">MDRNARFFLITAFFGIALWNSAEAYIGEAHVEVVDGKCVFENRTLGHHESLPFERPCQAWYCDTDAQKVNIEGCTPSPPLENCVEVRGNGTYPHCCPRLVCEGHDNE</sequence>
<accession>A0A131XA46</accession>
<feature type="chain" id="PRO_5007283745" description="Single domain-containing protein" evidence="3">
    <location>
        <begin position="25"/>
        <end position="107"/>
    </location>
</feature>
<evidence type="ECO:0000256" key="3">
    <source>
        <dbReference type="SAM" id="SignalP"/>
    </source>
</evidence>